<evidence type="ECO:0000259" key="4">
    <source>
        <dbReference type="PROSITE" id="PS01031"/>
    </source>
</evidence>
<accession>A0AAV1IKM6</accession>
<comment type="caution">
    <text evidence="5">The sequence shown here is derived from an EMBL/GenBank/DDBJ whole genome shotgun (WGS) entry which is preliminary data.</text>
</comment>
<dbReference type="Gene3D" id="2.60.40.790">
    <property type="match status" value="1"/>
</dbReference>
<reference evidence="5 6" key="1">
    <citation type="submission" date="2023-10" db="EMBL/GenBank/DDBJ databases">
        <authorList>
            <person name="Maclean D."/>
            <person name="Macfadyen A."/>
        </authorList>
    </citation>
    <scope>NUCLEOTIDE SEQUENCE [LARGE SCALE GENOMIC DNA]</scope>
</reference>
<dbReference type="InterPro" id="IPR002068">
    <property type="entry name" value="A-crystallin/Hsp20_dom"/>
</dbReference>
<evidence type="ECO:0000313" key="5">
    <source>
        <dbReference type="EMBL" id="CAK0787817.1"/>
    </source>
</evidence>
<dbReference type="EMBL" id="CAUYUE010000018">
    <property type="protein sequence ID" value="CAK0787817.1"/>
    <property type="molecule type" value="Genomic_DNA"/>
</dbReference>
<name>A0AAV1IKM6_9CHLO</name>
<keyword evidence="1" id="KW-0346">Stress response</keyword>
<dbReference type="CDD" id="cd06464">
    <property type="entry name" value="ACD_sHsps-like"/>
    <property type="match status" value="1"/>
</dbReference>
<dbReference type="Pfam" id="PF00011">
    <property type="entry name" value="HSP20"/>
    <property type="match status" value="1"/>
</dbReference>
<feature type="domain" description="SHSP" evidence="4">
    <location>
        <begin position="1"/>
        <end position="139"/>
    </location>
</feature>
<organism evidence="5 6">
    <name type="scientific">Coccomyxa viridis</name>
    <dbReference type="NCBI Taxonomy" id="1274662"/>
    <lineage>
        <taxon>Eukaryota</taxon>
        <taxon>Viridiplantae</taxon>
        <taxon>Chlorophyta</taxon>
        <taxon>core chlorophytes</taxon>
        <taxon>Trebouxiophyceae</taxon>
        <taxon>Trebouxiophyceae incertae sedis</taxon>
        <taxon>Coccomyxaceae</taxon>
        <taxon>Coccomyxa</taxon>
    </lineage>
</organism>
<evidence type="ECO:0000256" key="2">
    <source>
        <dbReference type="PROSITE-ProRule" id="PRU00285"/>
    </source>
</evidence>
<dbReference type="PANTHER" id="PTHR11527">
    <property type="entry name" value="HEAT-SHOCK PROTEIN 20 FAMILY MEMBER"/>
    <property type="match status" value="1"/>
</dbReference>
<gene>
    <name evidence="5" type="ORF">CVIRNUC_011039</name>
</gene>
<protein>
    <recommendedName>
        <fullName evidence="4">SHSP domain-containing protein</fullName>
    </recommendedName>
</protein>
<dbReference type="SUPFAM" id="SSF49764">
    <property type="entry name" value="HSP20-like chaperones"/>
    <property type="match status" value="1"/>
</dbReference>
<sequence length="139" mass="15699">MALSTLLADDDIFPGFNPFRSLMAGDVSGSPALRPIPIDVVEKDDKFEIKVGNSIESSFSRFKRITCPIDATKDDEKDEDVGDIRVHRIERRQQFVQRRVRLPESADMTAITAKMDNGTLVIDIPKNPDKVQQRQIDVK</sequence>
<evidence type="ECO:0000313" key="6">
    <source>
        <dbReference type="Proteomes" id="UP001314263"/>
    </source>
</evidence>
<evidence type="ECO:0000256" key="1">
    <source>
        <dbReference type="ARBA" id="ARBA00023016"/>
    </source>
</evidence>
<dbReference type="InterPro" id="IPR031107">
    <property type="entry name" value="Small_HSP"/>
</dbReference>
<dbReference type="InterPro" id="IPR008978">
    <property type="entry name" value="HSP20-like_chaperone"/>
</dbReference>
<keyword evidence="6" id="KW-1185">Reference proteome</keyword>
<proteinExistence type="inferred from homology"/>
<dbReference type="Proteomes" id="UP001314263">
    <property type="component" value="Unassembled WGS sequence"/>
</dbReference>
<dbReference type="PROSITE" id="PS01031">
    <property type="entry name" value="SHSP"/>
    <property type="match status" value="1"/>
</dbReference>
<comment type="similarity">
    <text evidence="2 3">Belongs to the small heat shock protein (HSP20) family.</text>
</comment>
<evidence type="ECO:0000256" key="3">
    <source>
        <dbReference type="RuleBase" id="RU003616"/>
    </source>
</evidence>
<dbReference type="AlphaFoldDB" id="A0AAV1IKM6"/>